<dbReference type="PANTHER" id="PTHR30483">
    <property type="entry name" value="LEUCINE-SPECIFIC-BINDING PROTEIN"/>
    <property type="match status" value="1"/>
</dbReference>
<evidence type="ECO:0000256" key="2">
    <source>
        <dbReference type="ARBA" id="ARBA00022729"/>
    </source>
</evidence>
<name>A0A5B8R5G8_9ZZZZ</name>
<dbReference type="CDD" id="cd06333">
    <property type="entry name" value="PBP1_ABC_RPA1789-like"/>
    <property type="match status" value="1"/>
</dbReference>
<dbReference type="Pfam" id="PF13458">
    <property type="entry name" value="Peripla_BP_6"/>
    <property type="match status" value="1"/>
</dbReference>
<evidence type="ECO:0000256" key="3">
    <source>
        <dbReference type="ARBA" id="ARBA00022970"/>
    </source>
</evidence>
<dbReference type="InterPro" id="IPR051010">
    <property type="entry name" value="BCAA_transport"/>
</dbReference>
<organism evidence="5">
    <name type="scientific">uncultured organism</name>
    <dbReference type="NCBI Taxonomy" id="155900"/>
    <lineage>
        <taxon>unclassified sequences</taxon>
        <taxon>environmental samples</taxon>
    </lineage>
</organism>
<dbReference type="PRINTS" id="PR00337">
    <property type="entry name" value="LEUILEVALBP"/>
</dbReference>
<proteinExistence type="predicted"/>
<feature type="domain" description="Leucine-binding protein" evidence="4">
    <location>
        <begin position="32"/>
        <end position="366"/>
    </location>
</feature>
<keyword evidence="3" id="KW-0029">Amino-acid transport</keyword>
<dbReference type="Gene3D" id="3.40.50.2300">
    <property type="match status" value="2"/>
</dbReference>
<dbReference type="GO" id="GO:0006865">
    <property type="term" value="P:amino acid transport"/>
    <property type="evidence" value="ECO:0007669"/>
    <property type="project" value="UniProtKB-KW"/>
</dbReference>
<dbReference type="PANTHER" id="PTHR30483:SF38">
    <property type="entry name" value="BLR7848 PROTEIN"/>
    <property type="match status" value="1"/>
</dbReference>
<evidence type="ECO:0000313" key="5">
    <source>
        <dbReference type="EMBL" id="QEA03800.1"/>
    </source>
</evidence>
<dbReference type="InterPro" id="IPR000709">
    <property type="entry name" value="Leu_Ile_Val-bd"/>
</dbReference>
<dbReference type="SUPFAM" id="SSF53822">
    <property type="entry name" value="Periplasmic binding protein-like I"/>
    <property type="match status" value="1"/>
</dbReference>
<gene>
    <name evidence="5" type="primary">braC_2</name>
    <name evidence="5" type="ORF">KBTEX_00100</name>
</gene>
<keyword evidence="2" id="KW-0732">Signal</keyword>
<dbReference type="InterPro" id="IPR028082">
    <property type="entry name" value="Peripla_BP_I"/>
</dbReference>
<dbReference type="AlphaFoldDB" id="A0A5B8R5G8"/>
<dbReference type="InterPro" id="IPR028081">
    <property type="entry name" value="Leu-bd"/>
</dbReference>
<accession>A0A5B8R5G8</accession>
<protein>
    <submittedName>
        <fullName evidence="5">Leucine-, isoleucine-, valine-, threonine-, and alanine-binding protein</fullName>
    </submittedName>
</protein>
<keyword evidence="1" id="KW-0813">Transport</keyword>
<evidence type="ECO:0000259" key="4">
    <source>
        <dbReference type="Pfam" id="PF13458"/>
    </source>
</evidence>
<sequence length="387" mass="41313">MLHALLKKIGLAAAVTGVAVAGMSNASAQQDPIRVGTFLAVTGPASFLGDPELKTLQHWVEKINNQGGVDGRQIELVHYDTAGNAGKARTFAKRLITSDQVDVIVGGTTTGTTMAVIPLVQRYEIPFISLAGGVPIIDPVKKWVFKTPHTDRMAARKILKDMQARGFDKIGLISGTGGFGKSGRKQTLSVVGDYDIEIVADETYGPNDTDMTAQLTNIANTDGVDAILNFGFGQGPAIVTRNYEQLGLKLPFYQSHGVASKKFIELAGEAANGVRLPAAALLVAEKLPDDDPQKPVVTAYKKEYESTYNESVSTFGGHAYDGLMIATQAIKRAGTTDKAAVRDAIEQTSGLMGTGGEFNMGPDDHLGLDLSAFRMLEIRDGEWELAE</sequence>
<reference evidence="5" key="1">
    <citation type="submission" date="2019-06" db="EMBL/GenBank/DDBJ databases">
        <authorList>
            <person name="Murdoch R.W."/>
            <person name="Fathepure B."/>
        </authorList>
    </citation>
    <scope>NUCLEOTIDE SEQUENCE</scope>
</reference>
<evidence type="ECO:0000256" key="1">
    <source>
        <dbReference type="ARBA" id="ARBA00022448"/>
    </source>
</evidence>
<dbReference type="EMBL" id="MN079076">
    <property type="protein sequence ID" value="QEA03800.1"/>
    <property type="molecule type" value="Genomic_DNA"/>
</dbReference>